<dbReference type="EnsemblPlants" id="Ma09_t07690.1">
    <property type="protein sequence ID" value="Ma09_p07690.1"/>
    <property type="gene ID" value="Ma09_g07690"/>
</dbReference>
<organism evidence="2 3">
    <name type="scientific">Musa acuminata subsp. malaccensis</name>
    <name type="common">Wild banana</name>
    <name type="synonym">Musa malaccensis</name>
    <dbReference type="NCBI Taxonomy" id="214687"/>
    <lineage>
        <taxon>Eukaryota</taxon>
        <taxon>Viridiplantae</taxon>
        <taxon>Streptophyta</taxon>
        <taxon>Embryophyta</taxon>
        <taxon>Tracheophyta</taxon>
        <taxon>Spermatophyta</taxon>
        <taxon>Magnoliopsida</taxon>
        <taxon>Liliopsida</taxon>
        <taxon>Zingiberales</taxon>
        <taxon>Musaceae</taxon>
        <taxon>Musa</taxon>
    </lineage>
</organism>
<evidence type="ECO:0000313" key="2">
    <source>
        <dbReference type="EnsemblPlants" id="Ma09_p07690.1"/>
    </source>
</evidence>
<gene>
    <name evidence="1" type="ORF">GSMUA_226030.1</name>
</gene>
<dbReference type="Proteomes" id="UP000012960">
    <property type="component" value="Unplaced"/>
</dbReference>
<reference evidence="2" key="2">
    <citation type="submission" date="2021-05" db="UniProtKB">
        <authorList>
            <consortium name="EnsemblPlants"/>
        </authorList>
    </citation>
    <scope>IDENTIFICATION</scope>
    <source>
        <strain evidence="2">subsp. malaccensis</strain>
    </source>
</reference>
<sequence>MLCCGKSTLVHLCISISKITCLSTHGHQLYSALMNLLPVDNQSCYGESKSNYLTTDGSHEGLTGVIDCNKMALCMMFSGVVQVWSLHLFMDLCLQEQQYLIGNAILWSSLVKFLTTQSDSTWMEYVSFSYQSSWLLLCTSAHSYVLNFSFYRIICLAGFGNLSGDMVC</sequence>
<dbReference type="EMBL" id="HG996474">
    <property type="protein sequence ID" value="CAG1834498.1"/>
    <property type="molecule type" value="Genomic_DNA"/>
</dbReference>
<dbReference type="InParanoid" id="A0A804KH28"/>
<proteinExistence type="predicted"/>
<dbReference type="Gramene" id="Ma09_t07690.1">
    <property type="protein sequence ID" value="Ma09_p07690.1"/>
    <property type="gene ID" value="Ma09_g07690"/>
</dbReference>
<evidence type="ECO:0000313" key="1">
    <source>
        <dbReference type="EMBL" id="CAG1834498.1"/>
    </source>
</evidence>
<keyword evidence="3" id="KW-1185">Reference proteome</keyword>
<evidence type="ECO:0000313" key="3">
    <source>
        <dbReference type="Proteomes" id="UP000012960"/>
    </source>
</evidence>
<protein>
    <submittedName>
        <fullName evidence="1">(wild Malaysian banana) hypothetical protein</fullName>
    </submittedName>
</protein>
<dbReference type="AlphaFoldDB" id="A0A804KH28"/>
<accession>A0A804KH28</accession>
<name>A0A804KH28_MUSAM</name>
<reference evidence="1" key="1">
    <citation type="submission" date="2021-03" db="EMBL/GenBank/DDBJ databases">
        <authorList>
            <consortium name="Genoscope - CEA"/>
            <person name="William W."/>
        </authorList>
    </citation>
    <scope>NUCLEOTIDE SEQUENCE</scope>
    <source>
        <strain evidence="1">Doubled-haploid Pahang</strain>
    </source>
</reference>